<evidence type="ECO:0000313" key="9">
    <source>
        <dbReference type="Proteomes" id="UP001226750"/>
    </source>
</evidence>
<dbReference type="AlphaFoldDB" id="A0A0A2XIA4"/>
<comment type="similarity">
    <text evidence="1">Belongs to the FGGY kinase family.</text>
</comment>
<dbReference type="SUPFAM" id="SSF53067">
    <property type="entry name" value="Actin-like ATPase domain"/>
    <property type="match status" value="2"/>
</dbReference>
<sequence length="485" mass="55167">MRYYLGIDCGGTFVKAQIIDELGNIIKCVKDNIGIISNKPGYAERNMDSLWNSCANIIKKVIEYSGVDNRMIVRIGISAQGKGVHLLDKTHNSLGNAILSSDRRAEKIVSMWKEQDLDKIIYPLTKQNIWSGHPVSILKWIKDNDIDRYNKIEYVLMTHDYLRFCLTGNLYCEVTNISESNLYNIYLKQYDEELFKLFDIYEMFGKLAPVINSEQISGYVTKEAASVTGLAIGTPVIAGLFDVVAATYCAHLESENILNGILGTWNIISGVTNHIKDTNYNLIQGKYINDKIIIHDDSPTSIGNLEWFINNFDELNYEKINNLVESIPECSSSILFIPFLYGSNFGNNISGGIYNLQMYHTKAHLFQAIYEGVIFSFKYHLDRMLDVFPTVSTLRIMGGITHSAVWLQMLADITGMKLEILEIEESGCFGVSLLSMKTMGINIDKIYYNLPKKIIYPRVNKSNAYYEKYNLYIDLLKSLNKKKSL</sequence>
<evidence type="ECO:0000313" key="6">
    <source>
        <dbReference type="EMBL" id="KGQ32086.1"/>
    </source>
</evidence>
<keyword evidence="2 7" id="KW-0808">Transferase</keyword>
<dbReference type="Pfam" id="PF02782">
    <property type="entry name" value="FGGY_C"/>
    <property type="match status" value="1"/>
</dbReference>
<reference evidence="6 8" key="1">
    <citation type="submission" date="2014-08" db="EMBL/GenBank/DDBJ databases">
        <title>Chaperone-usher fimbriae in a diverse selection of Gallibacterium genomes.</title>
        <authorList>
            <person name="Kudirkiene E."/>
            <person name="Bager R.J."/>
            <person name="Johnson T.J."/>
            <person name="Bojesen A.M."/>
        </authorList>
    </citation>
    <scope>NUCLEOTIDE SEQUENCE [LARGE SCALE GENOMIC DNA]</scope>
    <source>
        <strain evidence="6 8">20558/3kl.</strain>
    </source>
</reference>
<dbReference type="InterPro" id="IPR018484">
    <property type="entry name" value="FGGY_N"/>
</dbReference>
<evidence type="ECO:0000256" key="3">
    <source>
        <dbReference type="ARBA" id="ARBA00022777"/>
    </source>
</evidence>
<organism evidence="6 8">
    <name type="scientific">Gallibacterium anatis</name>
    <dbReference type="NCBI Taxonomy" id="750"/>
    <lineage>
        <taxon>Bacteria</taxon>
        <taxon>Pseudomonadati</taxon>
        <taxon>Pseudomonadota</taxon>
        <taxon>Gammaproteobacteria</taxon>
        <taxon>Pasteurellales</taxon>
        <taxon>Pasteurellaceae</taxon>
        <taxon>Gallibacterium</taxon>
    </lineage>
</organism>
<dbReference type="RefSeq" id="WP_039083894.1">
    <property type="nucleotide sequence ID" value="NZ_CP126975.1"/>
</dbReference>
<dbReference type="InterPro" id="IPR018485">
    <property type="entry name" value="FGGY_C"/>
</dbReference>
<proteinExistence type="inferred from homology"/>
<dbReference type="PANTHER" id="PTHR43095">
    <property type="entry name" value="SUGAR KINASE"/>
    <property type="match status" value="1"/>
</dbReference>
<evidence type="ECO:0000259" key="4">
    <source>
        <dbReference type="Pfam" id="PF00370"/>
    </source>
</evidence>
<reference evidence="7 9" key="2">
    <citation type="submission" date="2023-06" db="EMBL/GenBank/DDBJ databases">
        <title>Complete Genome Sequence of Gallibacterium anatis Strain BJF12, Isolated from a chicken with diarrhea.</title>
        <authorList>
            <person name="Guo F."/>
            <person name="Bu W."/>
            <person name="Xu F."/>
            <person name="Wen T."/>
        </authorList>
    </citation>
    <scope>NUCLEOTIDE SEQUENCE [LARGE SCALE GENOMIC DNA]</scope>
    <source>
        <strain evidence="7 9">BJF12</strain>
    </source>
</reference>
<dbReference type="Pfam" id="PF00370">
    <property type="entry name" value="FGGY_N"/>
    <property type="match status" value="1"/>
</dbReference>
<keyword evidence="9" id="KW-1185">Reference proteome</keyword>
<dbReference type="EMBL" id="JPXS01000025">
    <property type="protein sequence ID" value="KGQ32086.1"/>
    <property type="molecule type" value="Genomic_DNA"/>
</dbReference>
<dbReference type="EC" id="2.7.1.-" evidence="7"/>
<dbReference type="GO" id="GO:0016301">
    <property type="term" value="F:kinase activity"/>
    <property type="evidence" value="ECO:0007669"/>
    <property type="project" value="UniProtKB-KW"/>
</dbReference>
<feature type="domain" description="Carbohydrate kinase FGGY C-terminal" evidence="5">
    <location>
        <begin position="278"/>
        <end position="436"/>
    </location>
</feature>
<dbReference type="InterPro" id="IPR043129">
    <property type="entry name" value="ATPase_NBD"/>
</dbReference>
<dbReference type="Proteomes" id="UP000030526">
    <property type="component" value="Unassembled WGS sequence"/>
</dbReference>
<evidence type="ECO:0000313" key="7">
    <source>
        <dbReference type="EMBL" id="WIM78928.1"/>
    </source>
</evidence>
<evidence type="ECO:0000259" key="5">
    <source>
        <dbReference type="Pfam" id="PF02782"/>
    </source>
</evidence>
<dbReference type="EMBL" id="CP126975">
    <property type="protein sequence ID" value="WIM78928.1"/>
    <property type="molecule type" value="Genomic_DNA"/>
</dbReference>
<gene>
    <name evidence="6" type="ORF">JP32_05125</name>
    <name evidence="7" type="ORF">QP018_09115</name>
</gene>
<dbReference type="InterPro" id="IPR000577">
    <property type="entry name" value="Carb_kinase_FGGY"/>
</dbReference>
<dbReference type="CDD" id="cd07802">
    <property type="entry name" value="ASKHA_NBD_FGGY_EcLyxK-like"/>
    <property type="match status" value="1"/>
</dbReference>
<accession>A0A0A2XIA4</accession>
<protein>
    <submittedName>
        <fullName evidence="7">FGGY-family carbohydrate kinase</fullName>
        <ecNumber evidence="7">2.7.1.-</ecNumber>
    </submittedName>
    <submittedName>
        <fullName evidence="6">Xylulose kinase</fullName>
    </submittedName>
</protein>
<evidence type="ECO:0000256" key="1">
    <source>
        <dbReference type="ARBA" id="ARBA00009156"/>
    </source>
</evidence>
<feature type="domain" description="Carbohydrate kinase FGGY N-terminal" evidence="4">
    <location>
        <begin position="3"/>
        <end position="249"/>
    </location>
</feature>
<dbReference type="GO" id="GO:0005975">
    <property type="term" value="P:carbohydrate metabolic process"/>
    <property type="evidence" value="ECO:0007669"/>
    <property type="project" value="InterPro"/>
</dbReference>
<keyword evidence="3 6" id="KW-0418">Kinase</keyword>
<dbReference type="InterPro" id="IPR050406">
    <property type="entry name" value="FGGY_Carb_Kinase"/>
</dbReference>
<dbReference type="Proteomes" id="UP001226750">
    <property type="component" value="Chromosome"/>
</dbReference>
<dbReference type="PANTHER" id="PTHR43095:SF3">
    <property type="entry name" value="L-XYLULOSE_3-KETO-L-GULONATE KINASE"/>
    <property type="match status" value="1"/>
</dbReference>
<dbReference type="Gene3D" id="3.30.420.40">
    <property type="match status" value="2"/>
</dbReference>
<evidence type="ECO:0000313" key="8">
    <source>
        <dbReference type="Proteomes" id="UP000030526"/>
    </source>
</evidence>
<evidence type="ECO:0000256" key="2">
    <source>
        <dbReference type="ARBA" id="ARBA00022679"/>
    </source>
</evidence>
<dbReference type="PIRSF" id="PIRSF000538">
    <property type="entry name" value="GlpK"/>
    <property type="match status" value="1"/>
</dbReference>
<name>A0A0A2XIA4_9PAST</name>